<feature type="transmembrane region" description="Helical" evidence="8">
    <location>
        <begin position="632"/>
        <end position="651"/>
    </location>
</feature>
<feature type="transmembrane region" description="Helical" evidence="8">
    <location>
        <begin position="570"/>
        <end position="592"/>
    </location>
</feature>
<feature type="transmembrane region" description="Helical" evidence="8">
    <location>
        <begin position="297"/>
        <end position="320"/>
    </location>
</feature>
<gene>
    <name evidence="10" type="ORF">MELIAE_LOCUS6880</name>
</gene>
<feature type="transmembrane region" description="Helical" evidence="8">
    <location>
        <begin position="380"/>
        <end position="400"/>
    </location>
</feature>
<keyword evidence="4 9" id="KW-0732">Signal</keyword>
<feature type="signal peptide" evidence="9">
    <location>
        <begin position="1"/>
        <end position="17"/>
    </location>
</feature>
<dbReference type="Pfam" id="PF13965">
    <property type="entry name" value="SID-1_RNA_chan"/>
    <property type="match status" value="2"/>
</dbReference>
<feature type="transmembrane region" description="Helical" evidence="8">
    <location>
        <begin position="434"/>
        <end position="452"/>
    </location>
</feature>
<dbReference type="GO" id="GO:0003725">
    <property type="term" value="F:double-stranded RNA binding"/>
    <property type="evidence" value="ECO:0007669"/>
    <property type="project" value="TreeGrafter"/>
</dbReference>
<dbReference type="OrthoDB" id="416618at2759"/>
<evidence type="ECO:0000256" key="7">
    <source>
        <dbReference type="ARBA" id="ARBA00023180"/>
    </source>
</evidence>
<keyword evidence="11" id="KW-1185">Reference proteome</keyword>
<evidence type="ECO:0000313" key="10">
    <source>
        <dbReference type="EMBL" id="CAH0555524.1"/>
    </source>
</evidence>
<sequence length="716" mass="81979">MIKWCVVLIWMLQQSSSYNLNVRTINGTYEDNIILEVNSTTEFVVIFPSVDNTNPFRVITRAENAKKFYPVLVMVRQATQVTSWQLPTILDTTQKEKHLLFYNVSRTMCHDDMDSIAQHIENASSALKVLQSFIVAISTSDTNVVVHLKVVEEKEFYVKLNKEYSLMISPSEPKYVYFSYARDVSDTVIIEVDSEDDVCFTVSVQDSACPVLVTNKDITYEGYYQTVSTKGALIIKKTNFKYGFFLVFVAKPDNYDCGQEKSILPIPRTYKMALGNRTSSLTFNIKNSINDGDYTQASVITVLFLGIFGFAIFMMTVAFYKWGTLSKIHLEKVEKIDSANGDLLKPQSANRIDYLLNLDNLKLNALAQHPKIDKRRSFNYLWHICSIALFYSIPVVQLVVTYQRVANKTGNQDMCYYNFMCAHPKFGFSDFNHIYSNVGYVFMGIVFILSSIHRQMKVPLRLQIGIPVHYGLFYAMGMALIIEGLLSACYHICPSQSNYQFDTSFMYVMSVLIMVKLYQNRHPDINASAYATFTMLGFTVFLEGFRKFKNDIVKQGFTKKTFEPVKKVRFILLLLVNLLNYVMLISGLLMYHSGITDFGTFLLGLLMGNSIIHAMFYTFMKLIHKEKLCIEALIYGLLGCATWAAATVFFLDAATLWTVTPAESRQWNQGCILMNFYDKHDVWHLLSAPAMFFSFMFLLCLDDDLVNTKQSDIEVF</sequence>
<feature type="transmembrane region" description="Helical" evidence="8">
    <location>
        <begin position="598"/>
        <end position="620"/>
    </location>
</feature>
<evidence type="ECO:0000256" key="9">
    <source>
        <dbReference type="SAM" id="SignalP"/>
    </source>
</evidence>
<feature type="transmembrane region" description="Helical" evidence="8">
    <location>
        <begin position="472"/>
        <end position="493"/>
    </location>
</feature>
<dbReference type="GO" id="GO:0005764">
    <property type="term" value="C:lysosome"/>
    <property type="evidence" value="ECO:0007669"/>
    <property type="project" value="TreeGrafter"/>
</dbReference>
<dbReference type="Proteomes" id="UP001154078">
    <property type="component" value="Chromosome 4"/>
</dbReference>
<evidence type="ECO:0000256" key="5">
    <source>
        <dbReference type="ARBA" id="ARBA00022989"/>
    </source>
</evidence>
<proteinExistence type="inferred from homology"/>
<evidence type="ECO:0000256" key="8">
    <source>
        <dbReference type="SAM" id="Phobius"/>
    </source>
</evidence>
<evidence type="ECO:0000256" key="4">
    <source>
        <dbReference type="ARBA" id="ARBA00022729"/>
    </source>
</evidence>
<dbReference type="EMBL" id="OV121135">
    <property type="protein sequence ID" value="CAH0555524.1"/>
    <property type="molecule type" value="Genomic_DNA"/>
</dbReference>
<evidence type="ECO:0000256" key="6">
    <source>
        <dbReference type="ARBA" id="ARBA00023136"/>
    </source>
</evidence>
<dbReference type="AlphaFoldDB" id="A0A9P0B5B7"/>
<feature type="transmembrane region" description="Helical" evidence="8">
    <location>
        <begin position="682"/>
        <end position="701"/>
    </location>
</feature>
<accession>A0A9P0B5B7</accession>
<evidence type="ECO:0000256" key="2">
    <source>
        <dbReference type="ARBA" id="ARBA00006618"/>
    </source>
</evidence>
<dbReference type="GO" id="GO:0005886">
    <property type="term" value="C:plasma membrane"/>
    <property type="evidence" value="ECO:0007669"/>
    <property type="project" value="TreeGrafter"/>
</dbReference>
<protein>
    <submittedName>
        <fullName evidence="10">Uncharacterized protein</fullName>
    </submittedName>
</protein>
<comment type="subcellular location">
    <subcellularLocation>
        <location evidence="1">Membrane</location>
        <topology evidence="1">Multi-pass membrane protein</topology>
    </subcellularLocation>
</comment>
<dbReference type="PANTHER" id="PTHR12185">
    <property type="entry name" value="SID1 TRANSMEMBRANE FAMILY MEMEBER"/>
    <property type="match status" value="1"/>
</dbReference>
<dbReference type="PANTHER" id="PTHR12185:SF14">
    <property type="entry name" value="CHOLESTEROL UPTAKE PROTEIN 1"/>
    <property type="match status" value="1"/>
</dbReference>
<organism evidence="10 11">
    <name type="scientific">Brassicogethes aeneus</name>
    <name type="common">Rape pollen beetle</name>
    <name type="synonym">Meligethes aeneus</name>
    <dbReference type="NCBI Taxonomy" id="1431903"/>
    <lineage>
        <taxon>Eukaryota</taxon>
        <taxon>Metazoa</taxon>
        <taxon>Ecdysozoa</taxon>
        <taxon>Arthropoda</taxon>
        <taxon>Hexapoda</taxon>
        <taxon>Insecta</taxon>
        <taxon>Pterygota</taxon>
        <taxon>Neoptera</taxon>
        <taxon>Endopterygota</taxon>
        <taxon>Coleoptera</taxon>
        <taxon>Polyphaga</taxon>
        <taxon>Cucujiformia</taxon>
        <taxon>Nitidulidae</taxon>
        <taxon>Meligethinae</taxon>
        <taxon>Brassicogethes</taxon>
    </lineage>
</organism>
<keyword evidence="6 8" id="KW-0472">Membrane</keyword>
<evidence type="ECO:0000313" key="11">
    <source>
        <dbReference type="Proteomes" id="UP001154078"/>
    </source>
</evidence>
<keyword evidence="7" id="KW-0325">Glycoprotein</keyword>
<feature type="chain" id="PRO_5040118106" evidence="9">
    <location>
        <begin position="18"/>
        <end position="716"/>
    </location>
</feature>
<evidence type="ECO:0000256" key="1">
    <source>
        <dbReference type="ARBA" id="ARBA00004141"/>
    </source>
</evidence>
<dbReference type="GO" id="GO:0051033">
    <property type="term" value="F:RNA transmembrane transporter activity"/>
    <property type="evidence" value="ECO:0007669"/>
    <property type="project" value="TreeGrafter"/>
</dbReference>
<evidence type="ECO:0000256" key="3">
    <source>
        <dbReference type="ARBA" id="ARBA00022692"/>
    </source>
</evidence>
<dbReference type="InterPro" id="IPR025958">
    <property type="entry name" value="SID1_TM_fam"/>
</dbReference>
<keyword evidence="5 8" id="KW-1133">Transmembrane helix</keyword>
<reference evidence="10" key="1">
    <citation type="submission" date="2021-12" db="EMBL/GenBank/DDBJ databases">
        <authorList>
            <person name="King R."/>
        </authorList>
    </citation>
    <scope>NUCLEOTIDE SEQUENCE</scope>
</reference>
<comment type="similarity">
    <text evidence="2">Belongs to the SID1 family.</text>
</comment>
<name>A0A9P0B5B7_BRAAE</name>
<keyword evidence="3 8" id="KW-0812">Transmembrane</keyword>